<organism evidence="1 2">
    <name type="scientific">Dickeya zeae</name>
    <dbReference type="NCBI Taxonomy" id="204042"/>
    <lineage>
        <taxon>Bacteria</taxon>
        <taxon>Pseudomonadati</taxon>
        <taxon>Pseudomonadota</taxon>
        <taxon>Gammaproteobacteria</taxon>
        <taxon>Enterobacterales</taxon>
        <taxon>Pectobacteriaceae</taxon>
        <taxon>Dickeya</taxon>
    </lineage>
</organism>
<reference evidence="1 2" key="1">
    <citation type="submission" date="2018-11" db="EMBL/GenBank/DDBJ databases">
        <title>Complete genome sequence of Dickeya zeae strain CE1 infecting Canna edulis Ker-Gawl. in China.</title>
        <authorList>
            <person name="Zhang J."/>
            <person name="Lin B."/>
            <person name="Shen H."/>
            <person name="Jiang S."/>
            <person name="Pu X."/>
            <person name="Sun D."/>
        </authorList>
    </citation>
    <scope>NUCLEOTIDE SEQUENCE [LARGE SCALE GENOMIC DNA]</scope>
    <source>
        <strain evidence="1 2">CE1</strain>
    </source>
</reference>
<dbReference type="EMBL" id="CP033622">
    <property type="protein sequence ID" value="QIZ53285.1"/>
    <property type="molecule type" value="Genomic_DNA"/>
</dbReference>
<name>A0AAE7D1B6_9GAMM</name>
<proteinExistence type="predicted"/>
<accession>A0AAE7D1B6</accession>
<evidence type="ECO:0000313" key="2">
    <source>
        <dbReference type="Proteomes" id="UP000500801"/>
    </source>
</evidence>
<sequence>MYLALFCEVARRDEGTIESHWANIARYWGPWYRRQDYYYQINQLRNARDLPSANTLTEAHATGVYSHAAILQTDPAQAGYSQVLLTLRTENTNPLPRNALDSFPLPFCPGNILTPDPGYGVPLTHANSLGMGFRFTEDTSSLHCYSVHDERIGQTQTLSEVAHALVTVVDEQLRPYASTFPVSK</sequence>
<dbReference type="Proteomes" id="UP000500801">
    <property type="component" value="Chromosome"/>
</dbReference>
<protein>
    <submittedName>
        <fullName evidence="1">Uncharacterized protein</fullName>
    </submittedName>
</protein>
<gene>
    <name evidence="1" type="ORF">DWG24_16510</name>
</gene>
<dbReference type="AlphaFoldDB" id="A0AAE7D1B6"/>
<evidence type="ECO:0000313" key="1">
    <source>
        <dbReference type="EMBL" id="QIZ53285.1"/>
    </source>
</evidence>